<comment type="caution">
    <text evidence="1">The sequence shown here is derived from an EMBL/GenBank/DDBJ whole genome shotgun (WGS) entry which is preliminary data.</text>
</comment>
<organism evidence="1 2">
    <name type="scientific">Crotalaria pallida</name>
    <name type="common">Smooth rattlebox</name>
    <name type="synonym">Crotalaria striata</name>
    <dbReference type="NCBI Taxonomy" id="3830"/>
    <lineage>
        <taxon>Eukaryota</taxon>
        <taxon>Viridiplantae</taxon>
        <taxon>Streptophyta</taxon>
        <taxon>Embryophyta</taxon>
        <taxon>Tracheophyta</taxon>
        <taxon>Spermatophyta</taxon>
        <taxon>Magnoliopsida</taxon>
        <taxon>eudicotyledons</taxon>
        <taxon>Gunneridae</taxon>
        <taxon>Pentapetalae</taxon>
        <taxon>rosids</taxon>
        <taxon>fabids</taxon>
        <taxon>Fabales</taxon>
        <taxon>Fabaceae</taxon>
        <taxon>Papilionoideae</taxon>
        <taxon>50 kb inversion clade</taxon>
        <taxon>genistoids sensu lato</taxon>
        <taxon>core genistoids</taxon>
        <taxon>Crotalarieae</taxon>
        <taxon>Crotalaria</taxon>
    </lineage>
</organism>
<keyword evidence="2" id="KW-1185">Reference proteome</keyword>
<dbReference type="AlphaFoldDB" id="A0AAN9FBU9"/>
<reference evidence="1 2" key="1">
    <citation type="submission" date="2024-01" db="EMBL/GenBank/DDBJ databases">
        <title>The genomes of 5 underutilized Papilionoideae crops provide insights into root nodulation and disease resistanc.</title>
        <authorList>
            <person name="Yuan L."/>
        </authorList>
    </citation>
    <scope>NUCLEOTIDE SEQUENCE [LARGE SCALE GENOMIC DNA]</scope>
    <source>
        <strain evidence="1">ZHUSHIDOU_FW_LH</strain>
        <tissue evidence="1">Leaf</tissue>
    </source>
</reference>
<sequence length="70" mass="8204">MQTKEREKGRESHPCRHSACAFAFLRSLCIYVSFFFTCIHKVRAALSSWIERKEICTHMHSVNNNETESI</sequence>
<dbReference type="EMBL" id="JAYWIO010000003">
    <property type="protein sequence ID" value="KAK7273479.1"/>
    <property type="molecule type" value="Genomic_DNA"/>
</dbReference>
<evidence type="ECO:0000313" key="2">
    <source>
        <dbReference type="Proteomes" id="UP001372338"/>
    </source>
</evidence>
<protein>
    <submittedName>
        <fullName evidence="1">Uncharacterized protein</fullName>
    </submittedName>
</protein>
<evidence type="ECO:0000313" key="1">
    <source>
        <dbReference type="EMBL" id="KAK7273479.1"/>
    </source>
</evidence>
<accession>A0AAN9FBU9</accession>
<gene>
    <name evidence="1" type="ORF">RIF29_14530</name>
</gene>
<dbReference type="Proteomes" id="UP001372338">
    <property type="component" value="Unassembled WGS sequence"/>
</dbReference>
<proteinExistence type="predicted"/>
<name>A0AAN9FBU9_CROPI</name>